<comment type="caution">
    <text evidence="3">The sequence shown here is derived from an EMBL/GenBank/DDBJ whole genome shotgun (WGS) entry which is preliminary data.</text>
</comment>
<feature type="compositionally biased region" description="Basic residues" evidence="1">
    <location>
        <begin position="158"/>
        <end position="179"/>
    </location>
</feature>
<feature type="transmembrane region" description="Helical" evidence="2">
    <location>
        <begin position="14"/>
        <end position="35"/>
    </location>
</feature>
<evidence type="ECO:0000256" key="2">
    <source>
        <dbReference type="SAM" id="Phobius"/>
    </source>
</evidence>
<reference evidence="3" key="1">
    <citation type="journal article" date="2020" name="mSystems">
        <title>Genome- and Community-Level Interaction Insights into Carbon Utilization and Element Cycling Functions of Hydrothermarchaeota in Hydrothermal Sediment.</title>
        <authorList>
            <person name="Zhou Z."/>
            <person name="Liu Y."/>
            <person name="Xu W."/>
            <person name="Pan J."/>
            <person name="Luo Z.H."/>
            <person name="Li M."/>
        </authorList>
    </citation>
    <scope>NUCLEOTIDE SEQUENCE [LARGE SCALE GENOMIC DNA]</scope>
    <source>
        <strain evidence="3">HyVt-485</strain>
    </source>
</reference>
<feature type="region of interest" description="Disordered" evidence="1">
    <location>
        <begin position="154"/>
        <end position="179"/>
    </location>
</feature>
<accession>A0A7C5LXP3</accession>
<dbReference type="Proteomes" id="UP000885830">
    <property type="component" value="Unassembled WGS sequence"/>
</dbReference>
<keyword evidence="2" id="KW-0472">Membrane</keyword>
<organism evidence="3">
    <name type="scientific">Hellea balneolensis</name>
    <dbReference type="NCBI Taxonomy" id="287478"/>
    <lineage>
        <taxon>Bacteria</taxon>
        <taxon>Pseudomonadati</taxon>
        <taxon>Pseudomonadota</taxon>
        <taxon>Alphaproteobacteria</taxon>
        <taxon>Maricaulales</taxon>
        <taxon>Robiginitomaculaceae</taxon>
        <taxon>Hellea</taxon>
    </lineage>
</organism>
<proteinExistence type="predicted"/>
<sequence>MSTSETKAHKPDRWVWALIVSIALNGLLIGFLLASQGRKVNPPDRPTAVITVGADTTNPNRMLRALEPKRRRQIMHKALKEVRKQNGHNPRALLRELRAAKAQAMRIAAQEPLDIPALENAMQTMRALRENLAVQGDALMIEIMKQMTPEERRAVATKMRHQRGRKAERRQNRKRMQDE</sequence>
<dbReference type="Pfam" id="PF13801">
    <property type="entry name" value="Metal_resist"/>
    <property type="match status" value="1"/>
</dbReference>
<keyword evidence="2" id="KW-0812">Transmembrane</keyword>
<evidence type="ECO:0000256" key="1">
    <source>
        <dbReference type="SAM" id="MobiDB-lite"/>
    </source>
</evidence>
<dbReference type="InterPro" id="IPR025961">
    <property type="entry name" value="Metal_resist"/>
</dbReference>
<gene>
    <name evidence="3" type="ORF">ENJ42_07560</name>
</gene>
<evidence type="ECO:0000313" key="3">
    <source>
        <dbReference type="EMBL" id="HHL43456.1"/>
    </source>
</evidence>
<dbReference type="EMBL" id="DRMJ01000391">
    <property type="protein sequence ID" value="HHL43456.1"/>
    <property type="molecule type" value="Genomic_DNA"/>
</dbReference>
<name>A0A7C5LXP3_9PROT</name>
<protein>
    <submittedName>
        <fullName evidence="3">Periplasmic heavy metal sensor</fullName>
    </submittedName>
</protein>
<keyword evidence="2" id="KW-1133">Transmembrane helix</keyword>
<dbReference type="AlphaFoldDB" id="A0A7C5LXP3"/>